<accession>A0A9X4LY83</accession>
<evidence type="ECO:0000256" key="1">
    <source>
        <dbReference type="SAM" id="MobiDB-lite"/>
    </source>
</evidence>
<evidence type="ECO:0000259" key="2">
    <source>
        <dbReference type="Pfam" id="PF23918"/>
    </source>
</evidence>
<gene>
    <name evidence="3" type="ORF">NVS88_03090</name>
</gene>
<comment type="caution">
    <text evidence="3">The sequence shown here is derived from an EMBL/GenBank/DDBJ whole genome shotgun (WGS) entry which is preliminary data.</text>
</comment>
<reference evidence="3" key="1">
    <citation type="submission" date="2022-08" db="EMBL/GenBank/DDBJ databases">
        <title>Genome analysis of Corynebacteriales strain.</title>
        <authorList>
            <person name="Lee S.D."/>
        </authorList>
    </citation>
    <scope>NUCLEOTIDE SEQUENCE</scope>
    <source>
        <strain evidence="3">D3-21</strain>
    </source>
</reference>
<keyword evidence="4" id="KW-1185">Reference proteome</keyword>
<protein>
    <recommendedName>
        <fullName evidence="2">DUF7257 domain-containing protein</fullName>
    </recommendedName>
</protein>
<sequence>MTQPVQPPQQVSNAAQQQASRFAGAFGQAFLDQVGANVCNWVTGATGGIIDLSSWATNLHNQANAAMAGVNTIATGITTGAGATPSSDPTQVHPTVSGMQANTAANAAAIAKLTSTGNSSSTGGSSFGDNFGDDPNGNPSASAWTQYQCLSTSKTIGSGLTVSGGQLVTVEGNAGNGSGFSYIVSTESVLTDDQSVIGVLGNANNARYYVSTLLLRAASDMSTAVYVNVASNGVALGYISYDPSTQTGSFNQWTSVSLAMSPGATIELRAVGQTYSVYVNSSVVLNHTDASAQSPMGASNRHCGLGIEDSMGFSWQSINFSDLASPPVIGTGWNLFRSATSAVALQGSSWSGVGAGTFDTEGPCANVTITSLGYGVITIQKTGWYVMRTNASMSQPCGTSYVFNAGIYYRPVSTGVLGFAGIGQDSSGSNVYNVGMCTIAYLYEGDQVSPAFYQAGSNSVVGNAAGTDTYFTGALVTSLS</sequence>
<feature type="domain" description="DUF7257" evidence="2">
    <location>
        <begin position="102"/>
        <end position="308"/>
    </location>
</feature>
<feature type="region of interest" description="Disordered" evidence="1">
    <location>
        <begin position="118"/>
        <end position="138"/>
    </location>
</feature>
<dbReference type="RefSeq" id="WP_332519133.1">
    <property type="nucleotide sequence ID" value="NZ_JANRHA010000001.1"/>
</dbReference>
<dbReference type="EMBL" id="JANRHA010000001">
    <property type="protein sequence ID" value="MDG3013540.1"/>
    <property type="molecule type" value="Genomic_DNA"/>
</dbReference>
<evidence type="ECO:0000313" key="4">
    <source>
        <dbReference type="Proteomes" id="UP001152755"/>
    </source>
</evidence>
<dbReference type="Proteomes" id="UP001152755">
    <property type="component" value="Unassembled WGS sequence"/>
</dbReference>
<dbReference type="AlphaFoldDB" id="A0A9X4LY83"/>
<evidence type="ECO:0000313" key="3">
    <source>
        <dbReference type="EMBL" id="MDG3013540.1"/>
    </source>
</evidence>
<organism evidence="3 4">
    <name type="scientific">Speluncibacter jeojiensis</name>
    <dbReference type="NCBI Taxonomy" id="2710754"/>
    <lineage>
        <taxon>Bacteria</taxon>
        <taxon>Bacillati</taxon>
        <taxon>Actinomycetota</taxon>
        <taxon>Actinomycetes</taxon>
        <taxon>Mycobacteriales</taxon>
        <taxon>Speluncibacteraceae</taxon>
        <taxon>Speluncibacter</taxon>
    </lineage>
</organism>
<dbReference type="InterPro" id="IPR055681">
    <property type="entry name" value="DUF7257"/>
</dbReference>
<feature type="compositionally biased region" description="Low complexity" evidence="1">
    <location>
        <begin position="118"/>
        <end position="134"/>
    </location>
</feature>
<dbReference type="Pfam" id="PF23918">
    <property type="entry name" value="DUF7257"/>
    <property type="match status" value="1"/>
</dbReference>
<name>A0A9X4LY83_9ACTN</name>
<proteinExistence type="predicted"/>